<reference evidence="1" key="1">
    <citation type="submission" date="2020-08" db="EMBL/GenBank/DDBJ databases">
        <title>Multicomponent nature underlies the extraordinary mechanical properties of spider dragline silk.</title>
        <authorList>
            <person name="Kono N."/>
            <person name="Nakamura H."/>
            <person name="Mori M."/>
            <person name="Yoshida Y."/>
            <person name="Ohtoshi R."/>
            <person name="Malay A.D."/>
            <person name="Moran D.A.P."/>
            <person name="Tomita M."/>
            <person name="Numata K."/>
            <person name="Arakawa K."/>
        </authorList>
    </citation>
    <scope>NUCLEOTIDE SEQUENCE</scope>
</reference>
<proteinExistence type="predicted"/>
<protein>
    <submittedName>
        <fullName evidence="1">Uncharacterized protein</fullName>
    </submittedName>
</protein>
<dbReference type="Proteomes" id="UP000887013">
    <property type="component" value="Unassembled WGS sequence"/>
</dbReference>
<comment type="caution">
    <text evidence="1">The sequence shown here is derived from an EMBL/GenBank/DDBJ whole genome shotgun (WGS) entry which is preliminary data.</text>
</comment>
<evidence type="ECO:0000313" key="1">
    <source>
        <dbReference type="EMBL" id="GFU04531.1"/>
    </source>
</evidence>
<accession>A0A8X6Q7J5</accession>
<sequence length="107" mass="11711">MHVWALRSLASSKWIAFVVKHTNTQMCIFIALTPLPRRGVIKNGPAKSIPPLRNTLPGFTLAAGKSAIICFENSELNLSQVTQCLNSPTNGSFCSCDPILLFHSRVD</sequence>
<gene>
    <name evidence="1" type="ORF">NPIL_411911</name>
</gene>
<keyword evidence="2" id="KW-1185">Reference proteome</keyword>
<name>A0A8X6Q7J5_NEPPI</name>
<evidence type="ECO:0000313" key="2">
    <source>
        <dbReference type="Proteomes" id="UP000887013"/>
    </source>
</evidence>
<dbReference type="AlphaFoldDB" id="A0A8X6Q7J5"/>
<organism evidence="1 2">
    <name type="scientific">Nephila pilipes</name>
    <name type="common">Giant wood spider</name>
    <name type="synonym">Nephila maculata</name>
    <dbReference type="NCBI Taxonomy" id="299642"/>
    <lineage>
        <taxon>Eukaryota</taxon>
        <taxon>Metazoa</taxon>
        <taxon>Ecdysozoa</taxon>
        <taxon>Arthropoda</taxon>
        <taxon>Chelicerata</taxon>
        <taxon>Arachnida</taxon>
        <taxon>Araneae</taxon>
        <taxon>Araneomorphae</taxon>
        <taxon>Entelegynae</taxon>
        <taxon>Araneoidea</taxon>
        <taxon>Nephilidae</taxon>
        <taxon>Nephila</taxon>
    </lineage>
</organism>
<dbReference type="EMBL" id="BMAW01027897">
    <property type="protein sequence ID" value="GFU04531.1"/>
    <property type="molecule type" value="Genomic_DNA"/>
</dbReference>